<accession>A0A8A5RC89</accession>
<dbReference type="EMBL" id="MW387251">
    <property type="protein sequence ID" value="QTG40511.1"/>
    <property type="molecule type" value="mRNA"/>
</dbReference>
<keyword evidence="2" id="KW-0012">Acyltransferase</keyword>
<name>A0A8A5RC89_BEMTA</name>
<dbReference type="PANTHER" id="PTHR31625">
    <property type="match status" value="1"/>
</dbReference>
<evidence type="ECO:0000313" key="3">
    <source>
        <dbReference type="EMBL" id="QTG40511.1"/>
    </source>
</evidence>
<dbReference type="InterPro" id="IPR051504">
    <property type="entry name" value="Plant_metabolite_acyltrans"/>
</dbReference>
<dbReference type="AlphaFoldDB" id="A0A8A5RC89"/>
<gene>
    <name evidence="3" type="primary">PMaT1</name>
</gene>
<dbReference type="GO" id="GO:0016747">
    <property type="term" value="F:acyltransferase activity, transferring groups other than amino-acyl groups"/>
    <property type="evidence" value="ECO:0007669"/>
    <property type="project" value="UniProtKB-ARBA"/>
</dbReference>
<dbReference type="SUPFAM" id="SSF52777">
    <property type="entry name" value="CoA-dependent acyltransferases"/>
    <property type="match status" value="2"/>
</dbReference>
<keyword evidence="1 3" id="KW-0808">Transferase</keyword>
<sequence>MSISSSVAVLNVVPVSPRTAPVNNAFQDRISLTHFDLLALRAPPNQRLFFYETHLPISAFAETAIPKLRDSLSLTLQNFRPLAGTLIWSLHSDEPYIRIKDDDSVPLTIAETDADPQKLFDDPFQQETDLQQLLPPLRVSETGASLLALQITLFPSSDICLGITFHHAAQDGASLALFLKSWAHICRHGDDPPLPQNLIPIFDRAFIDDPKNIKRLFLDHLLTPLTPGGPRNRSVKPMEKPFNDRMHGSFRLTVDDIENLRRRITSLQVQNTSQEPPVRMSTVVVTCAYVLTCFVKAGLTKKHVRFILPADLRKRLQPPVPDKYYGNCVFGCTVDMSSADIAGQDGLVVAAKAISAVVSELDANDHRKFFENFLLNNTISQEETKVGVGGSMYFSLDEKDFGWGGPKHLKNVPPWPNHIYLAERRDGDKGVDFCLMLANQEMAAFESKFLDDLKLLEKWSC</sequence>
<organism evidence="3">
    <name type="scientific">Bemisia tabaci</name>
    <name type="common">Sweetpotato whitefly</name>
    <name type="synonym">Aleurodes tabaci</name>
    <dbReference type="NCBI Taxonomy" id="7038"/>
    <lineage>
        <taxon>Eukaryota</taxon>
        <taxon>Metazoa</taxon>
        <taxon>Ecdysozoa</taxon>
        <taxon>Arthropoda</taxon>
        <taxon>Hexapoda</taxon>
        <taxon>Insecta</taxon>
        <taxon>Pterygota</taxon>
        <taxon>Neoptera</taxon>
        <taxon>Paraneoptera</taxon>
        <taxon>Hemiptera</taxon>
        <taxon>Sternorrhyncha</taxon>
        <taxon>Aleyrodoidea</taxon>
        <taxon>Aleyrodidae</taxon>
        <taxon>Aleyrodinae</taxon>
        <taxon>Bemisia</taxon>
    </lineage>
</organism>
<dbReference type="Gene3D" id="3.30.559.10">
    <property type="entry name" value="Chloramphenicol acetyltransferase-like domain"/>
    <property type="match status" value="2"/>
</dbReference>
<proteinExistence type="evidence at transcript level"/>
<dbReference type="InterPro" id="IPR023213">
    <property type="entry name" value="CAT-like_dom_sf"/>
</dbReference>
<reference evidence="3" key="1">
    <citation type="journal article" date="2021" name="Cell">
        <title>Whitefly hijacks a plant detoxification gene that neutralizes plant toxins.</title>
        <authorList>
            <person name="Xia J."/>
            <person name="Guo Z."/>
            <person name="Yang Z."/>
            <person name="Han H."/>
            <person name="Wang S."/>
            <person name="Xu H."/>
            <person name="Yang X."/>
            <person name="Yang F."/>
            <person name="Wu Q."/>
            <person name="Xie W."/>
            <person name="Zhou X."/>
            <person name="Dermauw W."/>
            <person name="Turlings T.C.J."/>
            <person name="Zhang Y."/>
        </authorList>
    </citation>
    <scope>NUCLEOTIDE SEQUENCE</scope>
    <source>
        <strain evidence="3">Asia II 3</strain>
    </source>
</reference>
<evidence type="ECO:0000256" key="1">
    <source>
        <dbReference type="ARBA" id="ARBA00022679"/>
    </source>
</evidence>
<protein>
    <submittedName>
        <fullName evidence="3">Phenolic glucoside malonyltransferase</fullName>
    </submittedName>
</protein>
<dbReference type="Pfam" id="PF02458">
    <property type="entry name" value="Transferase"/>
    <property type="match status" value="1"/>
</dbReference>
<evidence type="ECO:0000256" key="2">
    <source>
        <dbReference type="ARBA" id="ARBA00023315"/>
    </source>
</evidence>